<accession>A0A0V0J5U2</accession>
<evidence type="ECO:0000313" key="1">
    <source>
        <dbReference type="EMBL" id="JAP61104.1"/>
    </source>
</evidence>
<protein>
    <submittedName>
        <fullName evidence="1">Uncharacterized protein</fullName>
    </submittedName>
</protein>
<proteinExistence type="predicted"/>
<sequence length="181" mass="20323">MILLALGGRIMEDECKHKLLFLIKILCIFGGGEVSIETCPPDNTLSSKNYSRMMFPSRRQYCVTSTCWLMSSFHAFRHKVSCSLPPLVGVSPFPPFLFLLNRGAGERPHSLRRYGLFVCPGSHHPYQAGRTLWSFLPPPLPTLVMCACTLFSCLLAATTSNVPSFHFLFPPLSHNPYIILF</sequence>
<dbReference type="AlphaFoldDB" id="A0A0V0J5U2"/>
<gene>
    <name evidence="1" type="ORF">TR139951</name>
</gene>
<dbReference type="EMBL" id="GEEE01002121">
    <property type="protein sequence ID" value="JAP61104.1"/>
    <property type="molecule type" value="Transcribed_RNA"/>
</dbReference>
<reference evidence="1" key="1">
    <citation type="submission" date="2016-01" db="EMBL/GenBank/DDBJ databases">
        <title>Reference transcriptome for the parasite Schistocephalus solidus: insights into the molecular evolution of parasitism.</title>
        <authorList>
            <person name="Hebert F.O."/>
            <person name="Grambauer S."/>
            <person name="Barber I."/>
            <person name="Landry C.R."/>
            <person name="Aubin-Horth N."/>
        </authorList>
    </citation>
    <scope>NUCLEOTIDE SEQUENCE</scope>
</reference>
<organism evidence="1">
    <name type="scientific">Schistocephalus solidus</name>
    <name type="common">Tapeworm</name>
    <dbReference type="NCBI Taxonomy" id="70667"/>
    <lineage>
        <taxon>Eukaryota</taxon>
        <taxon>Metazoa</taxon>
        <taxon>Spiralia</taxon>
        <taxon>Lophotrochozoa</taxon>
        <taxon>Platyhelminthes</taxon>
        <taxon>Cestoda</taxon>
        <taxon>Eucestoda</taxon>
        <taxon>Diphyllobothriidea</taxon>
        <taxon>Diphyllobothriidae</taxon>
        <taxon>Schistocephalus</taxon>
    </lineage>
</organism>
<name>A0A0V0J5U2_SCHSO</name>